<proteinExistence type="predicted"/>
<feature type="compositionally biased region" description="Basic residues" evidence="1">
    <location>
        <begin position="72"/>
        <end position="81"/>
    </location>
</feature>
<name>A0A5A7Q9T7_STRAF</name>
<sequence length="278" mass="30711">MEGTPAREGTGGKWWRSDGGDGESGGRRWNCSTATTRVSLTHRHRSIVFRRQNLSAATIGCSPSPVDCAVTGRRRHPRRPRCPQSPSSSSVAHAVHRRYGSRLNHVSPLHTIHLLQHTASVDSHTTRSRCRTAVSVALCRSPPLHSIVTVGSRDFSSSSAAGLHSLCPPARRLDSVSRLDASSPSMSTYLHLRSSQRRNAVVLRRPPPHCFDFVRSRVATSVSRRVASPPSTAVFGRSCLIRHRDLREYRASATAGSRPPQPRADPHRGLQRQCPYRY</sequence>
<feature type="region of interest" description="Disordered" evidence="1">
    <location>
        <begin position="1"/>
        <end position="30"/>
    </location>
</feature>
<dbReference type="EMBL" id="BKCP01006250">
    <property type="protein sequence ID" value="GER42019.1"/>
    <property type="molecule type" value="Genomic_DNA"/>
</dbReference>
<feature type="region of interest" description="Disordered" evidence="1">
    <location>
        <begin position="250"/>
        <end position="278"/>
    </location>
</feature>
<keyword evidence="2" id="KW-0489">Methyltransferase</keyword>
<accession>A0A5A7Q9T7</accession>
<organism evidence="2 3">
    <name type="scientific">Striga asiatica</name>
    <name type="common">Asiatic witchweed</name>
    <name type="synonym">Buchnera asiatica</name>
    <dbReference type="NCBI Taxonomy" id="4170"/>
    <lineage>
        <taxon>Eukaryota</taxon>
        <taxon>Viridiplantae</taxon>
        <taxon>Streptophyta</taxon>
        <taxon>Embryophyta</taxon>
        <taxon>Tracheophyta</taxon>
        <taxon>Spermatophyta</taxon>
        <taxon>Magnoliopsida</taxon>
        <taxon>eudicotyledons</taxon>
        <taxon>Gunneridae</taxon>
        <taxon>Pentapetalae</taxon>
        <taxon>asterids</taxon>
        <taxon>lamiids</taxon>
        <taxon>Lamiales</taxon>
        <taxon>Orobanchaceae</taxon>
        <taxon>Buchnereae</taxon>
        <taxon>Striga</taxon>
    </lineage>
</organism>
<keyword evidence="3" id="KW-1185">Reference proteome</keyword>
<gene>
    <name evidence="2" type="ORF">STAS_18778</name>
</gene>
<feature type="region of interest" description="Disordered" evidence="1">
    <location>
        <begin position="70"/>
        <end position="93"/>
    </location>
</feature>
<evidence type="ECO:0000256" key="1">
    <source>
        <dbReference type="SAM" id="MobiDB-lite"/>
    </source>
</evidence>
<evidence type="ECO:0000313" key="3">
    <source>
        <dbReference type="Proteomes" id="UP000325081"/>
    </source>
</evidence>
<feature type="compositionally biased region" description="Low complexity" evidence="1">
    <location>
        <begin position="82"/>
        <end position="93"/>
    </location>
</feature>
<comment type="caution">
    <text evidence="2">The sequence shown here is derived from an EMBL/GenBank/DDBJ whole genome shotgun (WGS) entry which is preliminary data.</text>
</comment>
<dbReference type="Proteomes" id="UP000325081">
    <property type="component" value="Unassembled WGS sequence"/>
</dbReference>
<keyword evidence="2" id="KW-0808">Transferase</keyword>
<evidence type="ECO:0000313" key="2">
    <source>
        <dbReference type="EMBL" id="GER42019.1"/>
    </source>
</evidence>
<protein>
    <submittedName>
        <fullName evidence="2">S-adenosyl-L-methionine-dependentmethyltransferases superfamily protein</fullName>
    </submittedName>
</protein>
<dbReference type="GO" id="GO:0008168">
    <property type="term" value="F:methyltransferase activity"/>
    <property type="evidence" value="ECO:0007669"/>
    <property type="project" value="UniProtKB-KW"/>
</dbReference>
<reference evidence="3" key="1">
    <citation type="journal article" date="2019" name="Curr. Biol.">
        <title>Genome Sequence of Striga asiatica Provides Insight into the Evolution of Plant Parasitism.</title>
        <authorList>
            <person name="Yoshida S."/>
            <person name="Kim S."/>
            <person name="Wafula E.K."/>
            <person name="Tanskanen J."/>
            <person name="Kim Y.M."/>
            <person name="Honaas L."/>
            <person name="Yang Z."/>
            <person name="Spallek T."/>
            <person name="Conn C.E."/>
            <person name="Ichihashi Y."/>
            <person name="Cheong K."/>
            <person name="Cui S."/>
            <person name="Der J.P."/>
            <person name="Gundlach H."/>
            <person name="Jiao Y."/>
            <person name="Hori C."/>
            <person name="Ishida J.K."/>
            <person name="Kasahara H."/>
            <person name="Kiba T."/>
            <person name="Kim M.S."/>
            <person name="Koo N."/>
            <person name="Laohavisit A."/>
            <person name="Lee Y.H."/>
            <person name="Lumba S."/>
            <person name="McCourt P."/>
            <person name="Mortimer J.C."/>
            <person name="Mutuku J.M."/>
            <person name="Nomura T."/>
            <person name="Sasaki-Sekimoto Y."/>
            <person name="Seto Y."/>
            <person name="Wang Y."/>
            <person name="Wakatake T."/>
            <person name="Sakakibara H."/>
            <person name="Demura T."/>
            <person name="Yamaguchi S."/>
            <person name="Yoneyama K."/>
            <person name="Manabe R.I."/>
            <person name="Nelson D.C."/>
            <person name="Schulman A.H."/>
            <person name="Timko M.P."/>
            <person name="dePamphilis C.W."/>
            <person name="Choi D."/>
            <person name="Shirasu K."/>
        </authorList>
    </citation>
    <scope>NUCLEOTIDE SEQUENCE [LARGE SCALE GENOMIC DNA]</scope>
    <source>
        <strain evidence="3">cv. UVA1</strain>
    </source>
</reference>
<dbReference type="AlphaFoldDB" id="A0A5A7Q9T7"/>
<dbReference type="GO" id="GO:0032259">
    <property type="term" value="P:methylation"/>
    <property type="evidence" value="ECO:0007669"/>
    <property type="project" value="UniProtKB-KW"/>
</dbReference>